<reference evidence="3" key="1">
    <citation type="submission" date="2016-12" db="EMBL/GenBank/DDBJ databases">
        <title>The genomes of Aspergillus section Nigri reveals drivers in fungal speciation.</title>
        <authorList>
            <consortium name="DOE Joint Genome Institute"/>
            <person name="Vesth T.C."/>
            <person name="Nybo J."/>
            <person name="Theobald S."/>
            <person name="Brandl J."/>
            <person name="Frisvad J.C."/>
            <person name="Nielsen K.F."/>
            <person name="Lyhne E.K."/>
            <person name="Kogle M.E."/>
            <person name="Kuo A."/>
            <person name="Riley R."/>
            <person name="Clum A."/>
            <person name="Nolan M."/>
            <person name="Lipzen A."/>
            <person name="Salamov A."/>
            <person name="Henrissat B."/>
            <person name="Wiebenga A."/>
            <person name="De vries R.P."/>
            <person name="Grigoriev I.V."/>
            <person name="Mortensen U.H."/>
            <person name="Andersen M.R."/>
            <person name="Baker S.E."/>
        </authorList>
    </citation>
    <scope>NUCLEOTIDE SEQUENCE</scope>
    <source>
        <strain evidence="3">IBT 28561</strain>
    </source>
</reference>
<feature type="region of interest" description="Disordered" evidence="2">
    <location>
        <begin position="1"/>
        <end position="103"/>
    </location>
</feature>
<protein>
    <recommendedName>
        <fullName evidence="1">Altered inheritance of mitochondria protein 24, mitochondrial</fullName>
    </recommendedName>
</protein>
<accession>A0A2I1DDU8</accession>
<comment type="subcellular location">
    <subcellularLocation>
        <location evidence="1">Mitochondrion</location>
    </subcellularLocation>
</comment>
<comment type="similarity">
    <text evidence="1">Belongs to the AIM24 family.</text>
</comment>
<keyword evidence="4" id="KW-1185">Reference proteome</keyword>
<organism evidence="3 4">
    <name type="scientific">Aspergillus campestris (strain IBT 28561)</name>
    <dbReference type="NCBI Taxonomy" id="1392248"/>
    <lineage>
        <taxon>Eukaryota</taxon>
        <taxon>Fungi</taxon>
        <taxon>Dikarya</taxon>
        <taxon>Ascomycota</taxon>
        <taxon>Pezizomycotina</taxon>
        <taxon>Eurotiomycetes</taxon>
        <taxon>Eurotiomycetidae</taxon>
        <taxon>Eurotiales</taxon>
        <taxon>Aspergillaceae</taxon>
        <taxon>Aspergillus</taxon>
        <taxon>Aspergillus subgen. Circumdati</taxon>
    </lineage>
</organism>
<dbReference type="RefSeq" id="XP_024696639.1">
    <property type="nucleotide sequence ID" value="XM_024833210.1"/>
</dbReference>
<dbReference type="AlphaFoldDB" id="A0A2I1DDU8"/>
<proteinExistence type="inferred from homology"/>
<dbReference type="NCBIfam" id="TIGR00266">
    <property type="entry name" value="TIGR00266 family protein"/>
    <property type="match status" value="1"/>
</dbReference>
<feature type="compositionally biased region" description="Polar residues" evidence="2">
    <location>
        <begin position="10"/>
        <end position="25"/>
    </location>
</feature>
<dbReference type="InterPro" id="IPR002838">
    <property type="entry name" value="AIM24"/>
</dbReference>
<dbReference type="Pfam" id="PF01987">
    <property type="entry name" value="AIM24"/>
    <property type="match status" value="1"/>
</dbReference>
<dbReference type="OrthoDB" id="1705416at2759"/>
<keyword evidence="1" id="KW-0496">Mitochondrion</keyword>
<dbReference type="Proteomes" id="UP000234254">
    <property type="component" value="Unassembled WGS sequence"/>
</dbReference>
<evidence type="ECO:0000313" key="4">
    <source>
        <dbReference type="Proteomes" id="UP000234254"/>
    </source>
</evidence>
<feature type="compositionally biased region" description="Pro residues" evidence="2">
    <location>
        <begin position="34"/>
        <end position="48"/>
    </location>
</feature>
<evidence type="ECO:0000313" key="3">
    <source>
        <dbReference type="EMBL" id="PKY08045.1"/>
    </source>
</evidence>
<name>A0A2I1DDU8_ASPC2</name>
<dbReference type="InterPro" id="IPR036983">
    <property type="entry name" value="AIM24_sf"/>
</dbReference>
<dbReference type="PANTHER" id="PTHR43657">
    <property type="entry name" value="TRYPTOPHAN RNA-BINDING ATTENUATOR PROTEIN-LIKE PROTEIN"/>
    <property type="match status" value="1"/>
</dbReference>
<gene>
    <name evidence="3" type="ORF">P168DRAFT_229939</name>
</gene>
<dbReference type="InterPro" id="IPR016031">
    <property type="entry name" value="Trp_RNA-bd_attenuator-like_dom"/>
</dbReference>
<dbReference type="EMBL" id="MSFM01000001">
    <property type="protein sequence ID" value="PKY08045.1"/>
    <property type="molecule type" value="Genomic_DNA"/>
</dbReference>
<comment type="caution">
    <text evidence="3">The sequence shown here is derived from an EMBL/GenBank/DDBJ whole genome shotgun (WGS) entry which is preliminary data.</text>
</comment>
<evidence type="ECO:0000256" key="2">
    <source>
        <dbReference type="SAM" id="MobiDB-lite"/>
    </source>
</evidence>
<evidence type="ECO:0000256" key="1">
    <source>
        <dbReference type="RuleBase" id="RU363045"/>
    </source>
</evidence>
<dbReference type="PANTHER" id="PTHR43657:SF1">
    <property type="entry name" value="ALTERED INHERITANCE OF MITOCHONDRIA PROTEIN 24, MITOCHONDRIAL"/>
    <property type="match status" value="1"/>
</dbReference>
<dbReference type="VEuPathDB" id="FungiDB:P168DRAFT_229939"/>
<dbReference type="GeneID" id="36540734"/>
<dbReference type="Gene3D" id="3.60.160.10">
    <property type="entry name" value="Mitochondrial biogenesis AIM24"/>
    <property type="match status" value="1"/>
</dbReference>
<dbReference type="GO" id="GO:0005739">
    <property type="term" value="C:mitochondrion"/>
    <property type="evidence" value="ECO:0007669"/>
    <property type="project" value="UniProtKB-SubCell"/>
</dbReference>
<sequence>MTNYAPPPAQETQYYPHFQSNSQASAGYPAPNFSYPPPPKQAVSPPPAIGSNNPYGASVSPPPQPSTPQSTAPAVQAHRSSVGSAQFGSPVNTTSQDDTGTFNGGSYRISHRDSNSIVTLQLAVGCPIEAKPGSMIAMSHSLSLRGKMNFSFKKLIAGGEMTYSTFTGPGELLLAPSTLGDIIVLRLSGTESWKVSKDGFLASTSAIQKEYQGQGLTKGVFSGEGLFIHKMSGSGLVWLQSFGAIIKRDIREGESYMVDNGHLVAWNCKYRMKRVAGGGIMSNLASGEGLVCHFDGPGTVYLQTRNAQAFAAHIGAHTASN</sequence>
<dbReference type="SUPFAM" id="SSF51219">
    <property type="entry name" value="TRAP-like"/>
    <property type="match status" value="1"/>
</dbReference>
<feature type="compositionally biased region" description="Polar residues" evidence="2">
    <location>
        <begin position="78"/>
        <end position="101"/>
    </location>
</feature>